<protein>
    <recommendedName>
        <fullName evidence="8">G-protein coupled receptors family 1 profile domain-containing protein</fullName>
    </recommendedName>
</protein>
<feature type="transmembrane region" description="Helical" evidence="5">
    <location>
        <begin position="93"/>
        <end position="112"/>
    </location>
</feature>
<sequence length="394" mass="43965">MRPLRACQRVVSAPPAPQVRRHSSFVSQTGRDIAMAREDDLGVLCEAMIYFAESSTVLAGFATKFSCGVLAIVMFVTLFFVKPRERTLHPNAYFLVYVHFTFVFFGTVGVVINDGFDLFRLTAFREHVDYAPGSAECGIFAMPAMYGSFMRLVTFFGNTGSSISMAAVAVERTIATIRAKSYEQERSRRIAFALLLATIAANVAAMAYVVAHINFRRLLPMQSLTAEAADPGTYILCACGVVEIFNVVVLVALWFTNHKWKNTDNRIVASLSQKYQVEENIQTTAVLIPLTSLHVVINIAAYVLMVVGIWNAPTLQEKLKVVITRDTAPIYDLLLPICTLIRLFWRKKVDASSRVRSAVVRTENVATGKHFELLDGLFDKALDHHINARRKMHT</sequence>
<dbReference type="PANTHER" id="PTHR46561:SF11">
    <property type="entry name" value="SERPENTINE RECEPTOR CLASS ALPHA_BETA-14"/>
    <property type="match status" value="1"/>
</dbReference>
<name>A0AA39MCU4_9BILA</name>
<accession>A0AA39MCU4</accession>
<reference evidence="6" key="1">
    <citation type="submission" date="2023-06" db="EMBL/GenBank/DDBJ databases">
        <title>Genomic analysis of the entomopathogenic nematode Steinernema hermaphroditum.</title>
        <authorList>
            <person name="Schwarz E.M."/>
            <person name="Heppert J.K."/>
            <person name="Baniya A."/>
            <person name="Schwartz H.T."/>
            <person name="Tan C.-H."/>
            <person name="Antoshechkin I."/>
            <person name="Sternberg P.W."/>
            <person name="Goodrich-Blair H."/>
            <person name="Dillman A.R."/>
        </authorList>
    </citation>
    <scope>NUCLEOTIDE SEQUENCE</scope>
    <source>
        <strain evidence="6">PS9179</strain>
        <tissue evidence="6">Whole animal</tissue>
    </source>
</reference>
<feature type="transmembrane region" description="Helical" evidence="5">
    <location>
        <begin position="149"/>
        <end position="170"/>
    </location>
</feature>
<dbReference type="PANTHER" id="PTHR46561">
    <property type="entry name" value="SERPENTINE RECEPTOR, CLASS AB (CLASS A-LIKE)-RELATED"/>
    <property type="match status" value="1"/>
</dbReference>
<feature type="transmembrane region" description="Helical" evidence="5">
    <location>
        <begin position="190"/>
        <end position="213"/>
    </location>
</feature>
<dbReference type="Proteomes" id="UP001175271">
    <property type="component" value="Unassembled WGS sequence"/>
</dbReference>
<evidence type="ECO:0000256" key="2">
    <source>
        <dbReference type="ARBA" id="ARBA00022692"/>
    </source>
</evidence>
<comment type="subcellular location">
    <subcellularLocation>
        <location evidence="1">Membrane</location>
        <topology evidence="1">Multi-pass membrane protein</topology>
    </subcellularLocation>
</comment>
<proteinExistence type="predicted"/>
<dbReference type="AlphaFoldDB" id="A0AA39MCU4"/>
<comment type="caution">
    <text evidence="6">The sequence shown here is derived from an EMBL/GenBank/DDBJ whole genome shotgun (WGS) entry which is preliminary data.</text>
</comment>
<evidence type="ECO:0000256" key="5">
    <source>
        <dbReference type="SAM" id="Phobius"/>
    </source>
</evidence>
<evidence type="ECO:0008006" key="8">
    <source>
        <dbReference type="Google" id="ProtNLM"/>
    </source>
</evidence>
<evidence type="ECO:0000313" key="7">
    <source>
        <dbReference type="Proteomes" id="UP001175271"/>
    </source>
</evidence>
<keyword evidence="4 5" id="KW-0472">Membrane</keyword>
<evidence type="ECO:0000256" key="3">
    <source>
        <dbReference type="ARBA" id="ARBA00022989"/>
    </source>
</evidence>
<keyword evidence="7" id="KW-1185">Reference proteome</keyword>
<feature type="transmembrane region" description="Helical" evidence="5">
    <location>
        <begin position="284"/>
        <end position="308"/>
    </location>
</feature>
<evidence type="ECO:0000256" key="1">
    <source>
        <dbReference type="ARBA" id="ARBA00004141"/>
    </source>
</evidence>
<feature type="transmembrane region" description="Helical" evidence="5">
    <location>
        <begin position="233"/>
        <end position="256"/>
    </location>
</feature>
<dbReference type="InterPro" id="IPR019408">
    <property type="entry name" value="7TM_GPCR_serpentine_rcpt_Srab"/>
</dbReference>
<dbReference type="Pfam" id="PF10292">
    <property type="entry name" value="7TM_GPCR_Srab"/>
    <property type="match status" value="1"/>
</dbReference>
<evidence type="ECO:0000313" key="6">
    <source>
        <dbReference type="EMBL" id="KAK0429004.1"/>
    </source>
</evidence>
<organism evidence="6 7">
    <name type="scientific">Steinernema hermaphroditum</name>
    <dbReference type="NCBI Taxonomy" id="289476"/>
    <lineage>
        <taxon>Eukaryota</taxon>
        <taxon>Metazoa</taxon>
        <taxon>Ecdysozoa</taxon>
        <taxon>Nematoda</taxon>
        <taxon>Chromadorea</taxon>
        <taxon>Rhabditida</taxon>
        <taxon>Tylenchina</taxon>
        <taxon>Panagrolaimomorpha</taxon>
        <taxon>Strongyloidoidea</taxon>
        <taxon>Steinernematidae</taxon>
        <taxon>Steinernema</taxon>
    </lineage>
</organism>
<keyword evidence="3 5" id="KW-1133">Transmembrane helix</keyword>
<dbReference type="InterPro" id="IPR053286">
    <property type="entry name" value="Nematode_rcpt-like_srab"/>
</dbReference>
<feature type="transmembrane region" description="Helical" evidence="5">
    <location>
        <begin position="328"/>
        <end position="345"/>
    </location>
</feature>
<dbReference type="EMBL" id="JAUCMV010000001">
    <property type="protein sequence ID" value="KAK0429004.1"/>
    <property type="molecule type" value="Genomic_DNA"/>
</dbReference>
<evidence type="ECO:0000256" key="4">
    <source>
        <dbReference type="ARBA" id="ARBA00023136"/>
    </source>
</evidence>
<dbReference type="GO" id="GO:0016020">
    <property type="term" value="C:membrane"/>
    <property type="evidence" value="ECO:0007669"/>
    <property type="project" value="UniProtKB-SubCell"/>
</dbReference>
<keyword evidence="2 5" id="KW-0812">Transmembrane</keyword>
<gene>
    <name evidence="6" type="ORF">QR680_011128</name>
</gene>
<feature type="transmembrane region" description="Helical" evidence="5">
    <location>
        <begin position="57"/>
        <end position="81"/>
    </location>
</feature>